<dbReference type="InterPro" id="IPR046335">
    <property type="entry name" value="LacI/GalR-like_sensor"/>
</dbReference>
<dbReference type="Proteomes" id="UP001229952">
    <property type="component" value="Chromosome"/>
</dbReference>
<feature type="domain" description="Transcriptional regulator LacI/GalR-like sensor" evidence="4">
    <location>
        <begin position="93"/>
        <end position="251"/>
    </location>
</feature>
<evidence type="ECO:0000256" key="2">
    <source>
        <dbReference type="ARBA" id="ARBA00023125"/>
    </source>
</evidence>
<dbReference type="InterPro" id="IPR028082">
    <property type="entry name" value="Peripla_BP_I"/>
</dbReference>
<dbReference type="RefSeq" id="WP_306091715.1">
    <property type="nucleotide sequence ID" value="NZ_CP120992.1"/>
</dbReference>
<dbReference type="PANTHER" id="PTHR30146:SF153">
    <property type="entry name" value="LACTOSE OPERON REPRESSOR"/>
    <property type="match status" value="1"/>
</dbReference>
<evidence type="ECO:0000259" key="4">
    <source>
        <dbReference type="Pfam" id="PF13377"/>
    </source>
</evidence>
<name>A0ABY9ICS6_9ACTN</name>
<evidence type="ECO:0000313" key="5">
    <source>
        <dbReference type="EMBL" id="WLQ44419.1"/>
    </source>
</evidence>
<keyword evidence="2" id="KW-0238">DNA-binding</keyword>
<evidence type="ECO:0000256" key="3">
    <source>
        <dbReference type="ARBA" id="ARBA00023163"/>
    </source>
</evidence>
<dbReference type="EMBL" id="CP120992">
    <property type="protein sequence ID" value="WLQ44419.1"/>
    <property type="molecule type" value="Genomic_DNA"/>
</dbReference>
<dbReference type="Gene3D" id="3.40.50.2300">
    <property type="match status" value="2"/>
</dbReference>
<keyword evidence="1" id="KW-0805">Transcription regulation</keyword>
<proteinExistence type="predicted"/>
<sequence length="259" mass="27132">MLESPYQAQLTSATAAALKRGYALVLLPGSRHGEWAEPPLDAVIVADPVGEGRIIEDLIAARIPVITDRPVEGRPDACWVDVDVVAAVRETLDHFEAQGARRPALVLPDSPTRFCAGVLAAYGDWCAEHGRPEHVVFAPEAGNGPVVEAVEEALSGTCRPDALCVVPEASPPLVLEAARRHGYDVPGDLLVVCVSEDATATHTRPALSALSLRPQEVAEAGIDLLVAVLEQGGAPSAGVLVQTRLEVRASSLRTGAGTD</sequence>
<dbReference type="SUPFAM" id="SSF53822">
    <property type="entry name" value="Periplasmic binding protein-like I"/>
    <property type="match status" value="1"/>
</dbReference>
<reference evidence="5 6" key="1">
    <citation type="submission" date="2023-03" db="EMBL/GenBank/DDBJ databases">
        <title>Isolation and description of six Streptomyces strains from soil environments, able to metabolize different microbial glucans.</title>
        <authorList>
            <person name="Widen T."/>
            <person name="Larsbrink J."/>
        </authorList>
    </citation>
    <scope>NUCLEOTIDE SEQUENCE [LARGE SCALE GENOMIC DNA]</scope>
    <source>
        <strain evidence="5 6">Mut2</strain>
    </source>
</reference>
<evidence type="ECO:0000256" key="1">
    <source>
        <dbReference type="ARBA" id="ARBA00023015"/>
    </source>
</evidence>
<accession>A0ABY9ICS6</accession>
<gene>
    <name evidence="5" type="ORF">P8A22_33620</name>
</gene>
<dbReference type="Pfam" id="PF13377">
    <property type="entry name" value="Peripla_BP_3"/>
    <property type="match status" value="1"/>
</dbReference>
<organism evidence="5 6">
    <name type="scientific">Streptomyces laculatispora</name>
    <dbReference type="NCBI Taxonomy" id="887464"/>
    <lineage>
        <taxon>Bacteria</taxon>
        <taxon>Bacillati</taxon>
        <taxon>Actinomycetota</taxon>
        <taxon>Actinomycetes</taxon>
        <taxon>Kitasatosporales</taxon>
        <taxon>Streptomycetaceae</taxon>
        <taxon>Streptomyces</taxon>
    </lineage>
</organism>
<keyword evidence="3" id="KW-0804">Transcription</keyword>
<evidence type="ECO:0000313" key="6">
    <source>
        <dbReference type="Proteomes" id="UP001229952"/>
    </source>
</evidence>
<keyword evidence="6" id="KW-1185">Reference proteome</keyword>
<protein>
    <submittedName>
        <fullName evidence="5">Substrate-binding domain-containing protein</fullName>
    </submittedName>
</protein>
<dbReference type="PANTHER" id="PTHR30146">
    <property type="entry name" value="LACI-RELATED TRANSCRIPTIONAL REPRESSOR"/>
    <property type="match status" value="1"/>
</dbReference>